<dbReference type="Pfam" id="PF13310">
    <property type="entry name" value="Virulence_RhuM"/>
    <property type="match status" value="1"/>
</dbReference>
<protein>
    <recommendedName>
        <fullName evidence="1">Fido domain-containing protein</fullName>
    </recommendedName>
</protein>
<proteinExistence type="predicted"/>
<dbReference type="PANTHER" id="PTHR35810:SF1">
    <property type="entry name" value="CYTOPLASMIC PROTEIN"/>
    <property type="match status" value="1"/>
</dbReference>
<dbReference type="InterPro" id="IPR053737">
    <property type="entry name" value="Type_II_TA_Toxin"/>
</dbReference>
<evidence type="ECO:0000259" key="1">
    <source>
        <dbReference type="PROSITE" id="PS51459"/>
    </source>
</evidence>
<dbReference type="InterPro" id="IPR003812">
    <property type="entry name" value="Fido"/>
</dbReference>
<dbReference type="RefSeq" id="WP_136078351.1">
    <property type="nucleotide sequence ID" value="NZ_CAAHFG010000001.1"/>
</dbReference>
<dbReference type="PROSITE" id="PS51459">
    <property type="entry name" value="FIDO"/>
    <property type="match status" value="1"/>
</dbReference>
<dbReference type="Pfam" id="PF02661">
    <property type="entry name" value="Fic"/>
    <property type="match status" value="1"/>
</dbReference>
<evidence type="ECO:0000313" key="3">
    <source>
        <dbReference type="Proteomes" id="UP000366872"/>
    </source>
</evidence>
<dbReference type="InterPro" id="IPR036597">
    <property type="entry name" value="Fido-like_dom_sf"/>
</dbReference>
<dbReference type="EMBL" id="CAAHFG010000001">
    <property type="protein sequence ID" value="VGO12708.1"/>
    <property type="molecule type" value="Genomic_DNA"/>
</dbReference>
<keyword evidence="3" id="KW-1185">Reference proteome</keyword>
<dbReference type="PANTHER" id="PTHR35810">
    <property type="entry name" value="CYTOPLASMIC PROTEIN-RELATED"/>
    <property type="match status" value="1"/>
</dbReference>
<feature type="domain" description="Fido" evidence="1">
    <location>
        <begin position="191"/>
        <end position="317"/>
    </location>
</feature>
<name>A0A6C2TY96_PONDE</name>
<sequence length="323" mass="36414">MSKKQELVIYRSKDGGVQLDATLEKETIWLSQKQMGLLFEKDTDTIGLHIRNAYKEGELEEAATTEESSVVQQEGNRKVRRKVRFYNLDVIISVGYRVKSKRGTEFRIWATNVLKQHIVQGYTANEKRLKQLGQVVKLAADISKRKALSGDEASILLQTVSEYAGALDLLDDYDHQRVGIGKTSKRKAKPVSYEETLKLIDAMRIKFGDSAVFGKEKDESLHSSLNAVMQSFDGKDVYPSVEEKAAHLLYFLVKNHSFVDGNKRIAAAVFLRFAEKNKLIYDKEGHKRIADNALVAMTLMIAESRPQEKEVIAAMLTNLIGEA</sequence>
<organism evidence="2 3">
    <name type="scientific">Pontiella desulfatans</name>
    <dbReference type="NCBI Taxonomy" id="2750659"/>
    <lineage>
        <taxon>Bacteria</taxon>
        <taxon>Pseudomonadati</taxon>
        <taxon>Kiritimatiellota</taxon>
        <taxon>Kiritimatiellia</taxon>
        <taxon>Kiritimatiellales</taxon>
        <taxon>Pontiellaceae</taxon>
        <taxon>Pontiella</taxon>
    </lineage>
</organism>
<dbReference type="Proteomes" id="UP000366872">
    <property type="component" value="Unassembled WGS sequence"/>
</dbReference>
<dbReference type="SUPFAM" id="SSF140931">
    <property type="entry name" value="Fic-like"/>
    <property type="match status" value="1"/>
</dbReference>
<dbReference type="Gene3D" id="1.20.120.1870">
    <property type="entry name" value="Fic/DOC protein, Fido domain"/>
    <property type="match status" value="1"/>
</dbReference>
<gene>
    <name evidence="2" type="ORF">PDESU_01262</name>
</gene>
<dbReference type="InterPro" id="IPR011204">
    <property type="entry name" value="Virulence_RhuM-like"/>
</dbReference>
<evidence type="ECO:0000313" key="2">
    <source>
        <dbReference type="EMBL" id="VGO12708.1"/>
    </source>
</evidence>
<reference evidence="2 3" key="1">
    <citation type="submission" date="2019-04" db="EMBL/GenBank/DDBJ databases">
        <authorList>
            <person name="Van Vliet M D."/>
        </authorList>
    </citation>
    <scope>NUCLEOTIDE SEQUENCE [LARGE SCALE GENOMIC DNA]</scope>
    <source>
        <strain evidence="2 3">F1</strain>
    </source>
</reference>
<accession>A0A6C2TY96</accession>
<dbReference type="AlphaFoldDB" id="A0A6C2TY96"/>